<comment type="caution">
    <text evidence="1">The sequence shown here is derived from an EMBL/GenBank/DDBJ whole genome shotgun (WGS) entry which is preliminary data.</text>
</comment>
<dbReference type="Proteomes" id="UP000809349">
    <property type="component" value="Unassembled WGS sequence"/>
</dbReference>
<evidence type="ECO:0000313" key="1">
    <source>
        <dbReference type="EMBL" id="MBZ2210074.1"/>
    </source>
</evidence>
<reference evidence="1 2" key="1">
    <citation type="submission" date="2021-01" db="EMBL/GenBank/DDBJ databases">
        <authorList>
            <person name="Ruan W."/>
            <person name="Khan S.A."/>
            <person name="Jeon C.O."/>
        </authorList>
    </citation>
    <scope>NUCLEOTIDE SEQUENCE [LARGE SCALE GENOMIC DNA]</scope>
    <source>
        <strain evidence="1 2">R798</strain>
    </source>
</reference>
<dbReference type="EMBL" id="JAFBIL020000014">
    <property type="protein sequence ID" value="MBZ2210074.1"/>
    <property type="molecule type" value="Genomic_DNA"/>
</dbReference>
<organism evidence="1 2">
    <name type="scientific">Massilia soli</name>
    <dbReference type="NCBI Taxonomy" id="2792854"/>
    <lineage>
        <taxon>Bacteria</taxon>
        <taxon>Pseudomonadati</taxon>
        <taxon>Pseudomonadota</taxon>
        <taxon>Betaproteobacteria</taxon>
        <taxon>Burkholderiales</taxon>
        <taxon>Oxalobacteraceae</taxon>
        <taxon>Telluria group</taxon>
        <taxon>Massilia</taxon>
    </lineage>
</organism>
<gene>
    <name evidence="1" type="ORF">I4X03_022655</name>
</gene>
<name>A0ABS7SVW9_9BURK</name>
<accession>A0ABS7SVW9</accession>
<proteinExistence type="predicted"/>
<protein>
    <submittedName>
        <fullName evidence="1">Uncharacterized protein</fullName>
    </submittedName>
</protein>
<keyword evidence="2" id="KW-1185">Reference proteome</keyword>
<dbReference type="RefSeq" id="WP_223471312.1">
    <property type="nucleotide sequence ID" value="NZ_JAFBIL020000014.1"/>
</dbReference>
<reference evidence="1 2" key="2">
    <citation type="submission" date="2021-08" db="EMBL/GenBank/DDBJ databases">
        <title>Massilia sp. R798.</title>
        <authorList>
            <person name="Baek J.H."/>
            <person name="Jung H.S."/>
            <person name="Kim K.R."/>
            <person name="Jeon C.O."/>
        </authorList>
    </citation>
    <scope>NUCLEOTIDE SEQUENCE [LARGE SCALE GENOMIC DNA]</scope>
    <source>
        <strain evidence="1 2">R798</strain>
    </source>
</reference>
<evidence type="ECO:0000313" key="2">
    <source>
        <dbReference type="Proteomes" id="UP000809349"/>
    </source>
</evidence>
<sequence length="198" mass="21388">MNFQQLLSDTITVVKRNGGARFEGIKAAVQSEEISILQSQPFIEPNDLILRSMSNGGEETFVVLDPGFHEGLGRIPAGYRARVRKMGLPEAQSAVQSIIYNVTGSNARINNHSVDNSINLVQDNSGEVAQLLAELRRSMNAAQLPPADRDEALEIIDGVESQFTNEKPKRSIVRAMLNALPHVANVATTIGALVSLAG</sequence>